<sequence>MRALQDSGDKYSETAPTRQNAWRRRLRQMGAVRGCDKRSGRQAVQALAPARSQPVNSQVIQGRNGGEKS</sequence>
<dbReference type="EMBL" id="MDCE01000004">
    <property type="protein sequence ID" value="PPV08413.1"/>
    <property type="molecule type" value="Genomic_DNA"/>
</dbReference>
<proteinExistence type="predicted"/>
<dbReference type="Proteomes" id="UP000239710">
    <property type="component" value="Unassembled WGS sequence"/>
</dbReference>
<protein>
    <submittedName>
        <fullName evidence="2">Uncharacterized protein</fullName>
    </submittedName>
</protein>
<evidence type="ECO:0000313" key="3">
    <source>
        <dbReference type="Proteomes" id="UP000239710"/>
    </source>
</evidence>
<keyword evidence="3" id="KW-1185">Reference proteome</keyword>
<evidence type="ECO:0000313" key="2">
    <source>
        <dbReference type="EMBL" id="PPV08413.1"/>
    </source>
</evidence>
<evidence type="ECO:0000256" key="1">
    <source>
        <dbReference type="SAM" id="MobiDB-lite"/>
    </source>
</evidence>
<comment type="caution">
    <text evidence="2">The sequence shown here is derived from an EMBL/GenBank/DDBJ whole genome shotgun (WGS) entry which is preliminary data.</text>
</comment>
<name>A0ABX5BTI1_9XANT</name>
<accession>A0ABX5BTI1</accession>
<feature type="region of interest" description="Disordered" evidence="1">
    <location>
        <begin position="1"/>
        <end position="69"/>
    </location>
</feature>
<reference evidence="2 3" key="1">
    <citation type="submission" date="2016-08" db="EMBL/GenBank/DDBJ databases">
        <title>Evolution of the type three secretion system and type three effector repertoires in Xanthomonas.</title>
        <authorList>
            <person name="Merda D."/>
            <person name="Briand M."/>
            <person name="Bosis E."/>
            <person name="Rousseau C."/>
            <person name="Portier P."/>
            <person name="Jacques M.-A."/>
            <person name="Fischer-Le Saux M."/>
        </authorList>
    </citation>
    <scope>NUCLEOTIDE SEQUENCE [LARGE SCALE GENOMIC DNA]</scope>
    <source>
        <strain evidence="2 3">CFBP1976</strain>
    </source>
</reference>
<gene>
    <name evidence="2" type="ORF">XbrCFBP1976_03625</name>
</gene>
<organism evidence="2 3">
    <name type="scientific">Xanthomonas bromi</name>
    <dbReference type="NCBI Taxonomy" id="56449"/>
    <lineage>
        <taxon>Bacteria</taxon>
        <taxon>Pseudomonadati</taxon>
        <taxon>Pseudomonadota</taxon>
        <taxon>Gammaproteobacteria</taxon>
        <taxon>Lysobacterales</taxon>
        <taxon>Lysobacteraceae</taxon>
        <taxon>Xanthomonas</taxon>
    </lineage>
</organism>